<protein>
    <submittedName>
        <fullName evidence="2">MATH domain-containing protein</fullName>
    </submittedName>
</protein>
<dbReference type="WBParaSite" id="EEL_0000868901-mRNA-1">
    <property type="protein sequence ID" value="EEL_0000868901-mRNA-1"/>
    <property type="gene ID" value="EEL_0000868901"/>
</dbReference>
<organism evidence="1 2">
    <name type="scientific">Elaeophora elaphi</name>
    <dbReference type="NCBI Taxonomy" id="1147741"/>
    <lineage>
        <taxon>Eukaryota</taxon>
        <taxon>Metazoa</taxon>
        <taxon>Ecdysozoa</taxon>
        <taxon>Nematoda</taxon>
        <taxon>Chromadorea</taxon>
        <taxon>Rhabditida</taxon>
        <taxon>Spirurina</taxon>
        <taxon>Spiruromorpha</taxon>
        <taxon>Filarioidea</taxon>
        <taxon>Onchocercidae</taxon>
        <taxon>Elaeophora</taxon>
    </lineage>
</organism>
<sequence length="394" mass="45698">MDDFIFPEDIEEENIGATDLDADGGEVTISGDGRELKQRSETVLSVDYCAQAMSNTLQKYGEVKKRIAEVDGLAMQASTLRCKVDELKIDLLNYLFQLSFGMRLQAEMDKCASKKRNFPLHIALKRQKLSSGASLLMIQLRNSSPFEMIKWNLVLTTSSYQTSTTAERKDKIFTKVIPIERLSQHSEFIYEVFCTRSLPLSLFFRVHLLKCIYLFGNREPRAFRIALEPIYLTHWNTVTIMDVPKNTISGLVYYARVDEEQKITLPDALVYLICDGKQTETMLLNWIIINTVTDRCDCINCMVMDDDNVRWPFAIEIKKRGLNYDVVLKMKNAKMRCTLIDELKIRILVTYKESLQIRMRYIWKELKEKEDCELLLNNKSLSDCFASLIAKYKR</sequence>
<name>A0A0R3S1X6_9BILA</name>
<evidence type="ECO:0000313" key="1">
    <source>
        <dbReference type="Proteomes" id="UP000050640"/>
    </source>
</evidence>
<proteinExistence type="predicted"/>
<keyword evidence="1" id="KW-1185">Reference proteome</keyword>
<dbReference type="Proteomes" id="UP000050640">
    <property type="component" value="Unplaced"/>
</dbReference>
<reference evidence="2" key="1">
    <citation type="submission" date="2017-02" db="UniProtKB">
        <authorList>
            <consortium name="WormBaseParasite"/>
        </authorList>
    </citation>
    <scope>IDENTIFICATION</scope>
</reference>
<dbReference type="AlphaFoldDB" id="A0A0R3S1X6"/>
<dbReference type="STRING" id="1147741.A0A0R3S1X6"/>
<evidence type="ECO:0000313" key="2">
    <source>
        <dbReference type="WBParaSite" id="EEL_0000868901-mRNA-1"/>
    </source>
</evidence>
<accession>A0A0R3S1X6</accession>